<accession>A0A7C8NEP5</accession>
<evidence type="ECO:0000313" key="1">
    <source>
        <dbReference type="EMBL" id="KAF3107334.1"/>
    </source>
</evidence>
<gene>
    <name evidence="1" type="ORF">TWF102_000255</name>
</gene>
<dbReference type="AlphaFoldDB" id="A0A7C8NEP5"/>
<dbReference type="Proteomes" id="UP000475325">
    <property type="component" value="Unassembled WGS sequence"/>
</dbReference>
<reference evidence="1 2" key="1">
    <citation type="submission" date="2019-06" db="EMBL/GenBank/DDBJ databases">
        <authorList>
            <person name="Palmer J.M."/>
        </authorList>
    </citation>
    <scope>NUCLEOTIDE SEQUENCE [LARGE SCALE GENOMIC DNA]</scope>
    <source>
        <strain evidence="1 2">TWF102</strain>
    </source>
</reference>
<protein>
    <submittedName>
        <fullName evidence="1">Uncharacterized protein</fullName>
    </submittedName>
</protein>
<comment type="caution">
    <text evidence="1">The sequence shown here is derived from an EMBL/GenBank/DDBJ whole genome shotgun (WGS) entry which is preliminary data.</text>
</comment>
<evidence type="ECO:0000313" key="2">
    <source>
        <dbReference type="Proteomes" id="UP000475325"/>
    </source>
</evidence>
<dbReference type="EMBL" id="WIQW01000010">
    <property type="protein sequence ID" value="KAF3107334.1"/>
    <property type="molecule type" value="Genomic_DNA"/>
</dbReference>
<proteinExistence type="predicted"/>
<sequence>MDLSKVRMPLRLCGWVWRLKTLVSMSFLGKAVEALQLRSLVFLLTRNSACFQYARYLSRVVSTLILQNTAVTRNLGASLPKHVGGRLRFEVNELKTNRGMWSSWSQPCSKMQTFTVKYNMIYSSSMDVHSPVQSFSINPANDALS</sequence>
<organism evidence="1 2">
    <name type="scientific">Orbilia oligospora</name>
    <name type="common">Nematode-trapping fungus</name>
    <name type="synonym">Arthrobotrys oligospora</name>
    <dbReference type="NCBI Taxonomy" id="2813651"/>
    <lineage>
        <taxon>Eukaryota</taxon>
        <taxon>Fungi</taxon>
        <taxon>Dikarya</taxon>
        <taxon>Ascomycota</taxon>
        <taxon>Pezizomycotina</taxon>
        <taxon>Orbiliomycetes</taxon>
        <taxon>Orbiliales</taxon>
        <taxon>Orbiliaceae</taxon>
        <taxon>Orbilia</taxon>
    </lineage>
</organism>
<name>A0A7C8NEP5_ORBOL</name>